<keyword evidence="1" id="KW-1185">Reference proteome</keyword>
<accession>A0A9J2PH06</accession>
<dbReference type="AlphaFoldDB" id="A0A9J2PH06"/>
<evidence type="ECO:0000313" key="1">
    <source>
        <dbReference type="Proteomes" id="UP000036681"/>
    </source>
</evidence>
<reference evidence="2" key="1">
    <citation type="submission" date="2023-03" db="UniProtKB">
        <authorList>
            <consortium name="WormBaseParasite"/>
        </authorList>
    </citation>
    <scope>IDENTIFICATION</scope>
</reference>
<sequence length="76" mass="9204">MIHPLLCTLHRKFAARSTRKYLLAWQPLLRSMVAFRRFIPSANIFIMFYLFDSRMLQKSFWFDKLDAFVVYLVTPK</sequence>
<name>A0A9J2PH06_ASCLU</name>
<organism evidence="1 2">
    <name type="scientific">Ascaris lumbricoides</name>
    <name type="common">Giant roundworm</name>
    <dbReference type="NCBI Taxonomy" id="6252"/>
    <lineage>
        <taxon>Eukaryota</taxon>
        <taxon>Metazoa</taxon>
        <taxon>Ecdysozoa</taxon>
        <taxon>Nematoda</taxon>
        <taxon>Chromadorea</taxon>
        <taxon>Rhabditida</taxon>
        <taxon>Spirurina</taxon>
        <taxon>Ascaridomorpha</taxon>
        <taxon>Ascaridoidea</taxon>
        <taxon>Ascarididae</taxon>
        <taxon>Ascaris</taxon>
    </lineage>
</organism>
<proteinExistence type="predicted"/>
<dbReference type="Proteomes" id="UP000036681">
    <property type="component" value="Unplaced"/>
</dbReference>
<protein>
    <submittedName>
        <fullName evidence="2">Uncharacterized protein</fullName>
    </submittedName>
</protein>
<evidence type="ECO:0000313" key="2">
    <source>
        <dbReference type="WBParaSite" id="ALUE_0000861401-mRNA-1"/>
    </source>
</evidence>
<dbReference type="WBParaSite" id="ALUE_0000861401-mRNA-1">
    <property type="protein sequence ID" value="ALUE_0000861401-mRNA-1"/>
    <property type="gene ID" value="ALUE_0000861401"/>
</dbReference>